<protein>
    <submittedName>
        <fullName evidence="2">Uncharacterized protein</fullName>
    </submittedName>
</protein>
<proteinExistence type="predicted"/>
<reference evidence="3" key="1">
    <citation type="journal article" date="2019" name="Int. J. Syst. Evol. Microbiol.">
        <title>The Global Catalogue of Microorganisms (GCM) 10K type strain sequencing project: providing services to taxonomists for standard genome sequencing and annotation.</title>
        <authorList>
            <consortium name="The Broad Institute Genomics Platform"/>
            <consortium name="The Broad Institute Genome Sequencing Center for Infectious Disease"/>
            <person name="Wu L."/>
            <person name="Ma J."/>
        </authorList>
    </citation>
    <scope>NUCLEOTIDE SEQUENCE [LARGE SCALE GENOMIC DNA]</scope>
    <source>
        <strain evidence="3">LMG 29894</strain>
    </source>
</reference>
<evidence type="ECO:0000256" key="1">
    <source>
        <dbReference type="SAM" id="MobiDB-lite"/>
    </source>
</evidence>
<name>A0ABV8MMS4_9NEIS</name>
<dbReference type="Proteomes" id="UP001595791">
    <property type="component" value="Unassembled WGS sequence"/>
</dbReference>
<evidence type="ECO:0000313" key="3">
    <source>
        <dbReference type="Proteomes" id="UP001595791"/>
    </source>
</evidence>
<evidence type="ECO:0000313" key="2">
    <source>
        <dbReference type="EMBL" id="MFC4158616.1"/>
    </source>
</evidence>
<comment type="caution">
    <text evidence="2">The sequence shown here is derived from an EMBL/GenBank/DDBJ whole genome shotgun (WGS) entry which is preliminary data.</text>
</comment>
<feature type="compositionally biased region" description="Low complexity" evidence="1">
    <location>
        <begin position="1"/>
        <end position="10"/>
    </location>
</feature>
<feature type="region of interest" description="Disordered" evidence="1">
    <location>
        <begin position="1"/>
        <end position="20"/>
    </location>
</feature>
<gene>
    <name evidence="2" type="ORF">ACFOW7_04485</name>
</gene>
<organism evidence="2 3">
    <name type="scientific">Chitinimonas lacunae</name>
    <dbReference type="NCBI Taxonomy" id="1963018"/>
    <lineage>
        <taxon>Bacteria</taxon>
        <taxon>Pseudomonadati</taxon>
        <taxon>Pseudomonadota</taxon>
        <taxon>Betaproteobacteria</taxon>
        <taxon>Neisseriales</taxon>
        <taxon>Chitinibacteraceae</taxon>
        <taxon>Chitinimonas</taxon>
    </lineage>
</organism>
<sequence>MTHNPSHSAINPPPPPPKIPAAEAQHRVIKAFIEACALQRGEQPSMQLLQIWQPFVDLALQEETTIIELAKSLPTLSPAGASWASITIGSIIESCGGAERTVGALTDLLKNWIARLPQWNAEAEEAPELTAGQAEIAACLSRLCQATVAHLARAEAVRQELARDSELCQRLRALEVYAHGTRWVHEALIRQSGNLLVLMPQDKKGLRIRYQNVGNCFHLFSLFQCTVGTSLPGGRAPDPAITAIAQGEYSDWGSDDAWWHYGSPTATEPDLLSSIWGEGPVSHIPTIKGEPVMLLWPPIFARRSWDTTFYGPPIEAMPPRVVIEQELSEAECVQWLAELGIPAEAV</sequence>
<accession>A0ABV8MMS4</accession>
<dbReference type="RefSeq" id="WP_378161484.1">
    <property type="nucleotide sequence ID" value="NZ_JBHSBU010000001.1"/>
</dbReference>
<dbReference type="EMBL" id="JBHSBU010000001">
    <property type="protein sequence ID" value="MFC4158616.1"/>
    <property type="molecule type" value="Genomic_DNA"/>
</dbReference>
<keyword evidence="3" id="KW-1185">Reference proteome</keyword>